<keyword evidence="1" id="KW-0378">Hydrolase</keyword>
<evidence type="ECO:0000313" key="4">
    <source>
        <dbReference type="RefSeq" id="XP_006814531.1"/>
    </source>
</evidence>
<accession>A0ABM0M3E0</accession>
<dbReference type="GeneID" id="102801551"/>
<keyword evidence="3" id="KW-1185">Reference proteome</keyword>
<dbReference type="PANTHER" id="PTHR11046:SF25">
    <property type="match status" value="1"/>
</dbReference>
<dbReference type="RefSeq" id="XP_006814531.1">
    <property type="nucleotide sequence ID" value="XM_006814468.1"/>
</dbReference>
<reference evidence="4" key="1">
    <citation type="submission" date="2025-08" db="UniProtKB">
        <authorList>
            <consortium name="RefSeq"/>
        </authorList>
    </citation>
    <scope>IDENTIFICATION</scope>
    <source>
        <tissue evidence="4">Testes</tissue>
    </source>
</reference>
<proteinExistence type="predicted"/>
<dbReference type="Proteomes" id="UP000694865">
    <property type="component" value="Unplaced"/>
</dbReference>
<dbReference type="InterPro" id="IPR022894">
    <property type="entry name" value="Oligoribonuclease"/>
</dbReference>
<protein>
    <submittedName>
        <fullName evidence="4">Spindle pole body component 110-like</fullName>
    </submittedName>
</protein>
<evidence type="ECO:0000313" key="3">
    <source>
        <dbReference type="Proteomes" id="UP000694865"/>
    </source>
</evidence>
<gene>
    <name evidence="4" type="primary">LOC102801551</name>
</gene>
<feature type="compositionally biased region" description="Low complexity" evidence="2">
    <location>
        <begin position="218"/>
        <end position="227"/>
    </location>
</feature>
<name>A0ABM0M3E0_SACKO</name>
<feature type="region of interest" description="Disordered" evidence="2">
    <location>
        <begin position="208"/>
        <end position="231"/>
    </location>
</feature>
<organism evidence="3 4">
    <name type="scientific">Saccoglossus kowalevskii</name>
    <name type="common">Acorn worm</name>
    <dbReference type="NCBI Taxonomy" id="10224"/>
    <lineage>
        <taxon>Eukaryota</taxon>
        <taxon>Metazoa</taxon>
        <taxon>Hemichordata</taxon>
        <taxon>Enteropneusta</taxon>
        <taxon>Harrimaniidae</taxon>
        <taxon>Saccoglossus</taxon>
    </lineage>
</organism>
<sequence length="740" mass="85317">MDVSLRIRDNLESLLSGQKKLVDISCNVPLSYGLYLNLHDDLQKMGINIQQTMPDIIRLFDPDIVLPVKISNLTKRVRRNVEKARKDGKEVQVLSTVIATQSAKCLSAVFAEKSVTPQVLISCSFSASQDNSINLEIKHVLELHNFLIRNNLPWANALNWLNVFMRPSAETKLNVTGIRRQWTRLHDAYLKLKCSKRQHELDDFLSKSYKAPRTNPNEVSETVSETSRSNQDLENILESLSRNLADSYQEISEITQSMEELSREKLAALDKISEMSKKQDKYRQKLIQINDLKAKLAALTPRNFNKKIKRRDEKIKKMTHQIEEQNKVMKEYIHDINQSTRDNEILQEKLDQILMEKKNLQKSKSYWKTKAQSASEHHSQKVKSNLEHMKHLENDNMKLREKIEDLMDANEIKTFENGKYTDSIRQVYYDLLTHNVSVQNCTAVVKSVLKNILNVDVDRLPSKSLTSLMQVEALVLAQAQAATAILEQQDPNTLHSDGTRKKFIDYAGLQVSLPDRSSLSLGFQELLSGSADDYMNATIETFEELAQSIAVNDEEKKNIYAQLILRSKNIMSDRHVVNKKYKSKMEEMRESLLPIFEQNWDSFDENEKTKMKTVNHLLCGMHVLVNMAPAASSACIEFEKEKQDQINTEKLAWYKSNQSFCFNLLYQASKGFTDEGCQKSGVYTDFGPYLEDELKEKNRLIKFEHNRFNVAFYQGAALYYHKMHISDFLSSDDVILQINS</sequence>
<evidence type="ECO:0000256" key="1">
    <source>
        <dbReference type="ARBA" id="ARBA00022722"/>
    </source>
</evidence>
<evidence type="ECO:0000256" key="2">
    <source>
        <dbReference type="SAM" id="MobiDB-lite"/>
    </source>
</evidence>
<dbReference type="PANTHER" id="PTHR11046">
    <property type="entry name" value="OLIGORIBONUCLEASE, MITOCHONDRIAL"/>
    <property type="match status" value="1"/>
</dbReference>
<keyword evidence="1" id="KW-0540">Nuclease</keyword>